<dbReference type="Proteomes" id="UP000049578">
    <property type="component" value="Unassembled WGS sequence"/>
</dbReference>
<dbReference type="AlphaFoldDB" id="A0A0P6S0Y9"/>
<accession>A0A0P6S0Y9</accession>
<protein>
    <submittedName>
        <fullName evidence="4">CAAX protease</fullName>
    </submittedName>
</protein>
<dbReference type="Pfam" id="PF02517">
    <property type="entry name" value="Rce1-like"/>
    <property type="match status" value="1"/>
</dbReference>
<dbReference type="GO" id="GO:0006508">
    <property type="term" value="P:proteolysis"/>
    <property type="evidence" value="ECO:0007669"/>
    <property type="project" value="UniProtKB-KW"/>
</dbReference>
<organism evidence="4 5">
    <name type="scientific">Streptococcus phocae</name>
    <dbReference type="NCBI Taxonomy" id="119224"/>
    <lineage>
        <taxon>Bacteria</taxon>
        <taxon>Bacillati</taxon>
        <taxon>Bacillota</taxon>
        <taxon>Bacilli</taxon>
        <taxon>Lactobacillales</taxon>
        <taxon>Streptococcaceae</taxon>
        <taxon>Streptococcus</taxon>
    </lineage>
</organism>
<feature type="transmembrane region" description="Helical" evidence="2">
    <location>
        <begin position="12"/>
        <end position="33"/>
    </location>
</feature>
<dbReference type="EMBL" id="LHQM01000081">
    <property type="protein sequence ID" value="KPJ21708.1"/>
    <property type="molecule type" value="Genomic_DNA"/>
</dbReference>
<feature type="domain" description="CAAX prenyl protease 2/Lysostaphin resistance protein A-like" evidence="3">
    <location>
        <begin position="125"/>
        <end position="217"/>
    </location>
</feature>
<comment type="caution">
    <text evidence="4">The sequence shown here is derived from an EMBL/GenBank/DDBJ whole genome shotgun (WGS) entry which is preliminary data.</text>
</comment>
<keyword evidence="2" id="KW-1133">Transmembrane helix</keyword>
<feature type="transmembrane region" description="Helical" evidence="2">
    <location>
        <begin position="183"/>
        <end position="202"/>
    </location>
</feature>
<dbReference type="STRING" id="119224.AKK44_08485"/>
<dbReference type="PANTHER" id="PTHR39430">
    <property type="entry name" value="MEMBRANE-ASSOCIATED PROTEASE-RELATED"/>
    <property type="match status" value="1"/>
</dbReference>
<comment type="similarity">
    <text evidence="1">Belongs to the UPF0177 family.</text>
</comment>
<reference evidence="4 5" key="1">
    <citation type="submission" date="2015-08" db="EMBL/GenBank/DDBJ databases">
        <title>Genome sequence of Streptococcus phocae subsp. phocae ATCC 51973T isolated from liver specimen obtained from seal.</title>
        <authorList>
            <person name="Avendano-Herrera R."/>
        </authorList>
    </citation>
    <scope>NUCLEOTIDE SEQUENCE [LARGE SCALE GENOMIC DNA]</scope>
    <source>
        <strain evidence="4 5">ATCC 51973</strain>
    </source>
</reference>
<feature type="transmembrane region" description="Helical" evidence="2">
    <location>
        <begin position="155"/>
        <end position="177"/>
    </location>
</feature>
<dbReference type="PATRIC" id="fig|119224.3.peg.1756"/>
<evidence type="ECO:0000313" key="4">
    <source>
        <dbReference type="EMBL" id="KPJ21708.1"/>
    </source>
</evidence>
<dbReference type="GO" id="GO:0004175">
    <property type="term" value="F:endopeptidase activity"/>
    <property type="evidence" value="ECO:0007669"/>
    <property type="project" value="UniProtKB-ARBA"/>
</dbReference>
<feature type="transmembrane region" description="Helical" evidence="2">
    <location>
        <begin position="248"/>
        <end position="276"/>
    </location>
</feature>
<dbReference type="PANTHER" id="PTHR39430:SF1">
    <property type="entry name" value="PROTEASE"/>
    <property type="match status" value="1"/>
</dbReference>
<gene>
    <name evidence="4" type="ORF">AKK44_08485</name>
</gene>
<keyword evidence="2" id="KW-0472">Membrane</keyword>
<dbReference type="InterPro" id="IPR003675">
    <property type="entry name" value="Rce1/LyrA-like_dom"/>
</dbReference>
<evidence type="ECO:0000256" key="2">
    <source>
        <dbReference type="SAM" id="Phobius"/>
    </source>
</evidence>
<proteinExistence type="inferred from homology"/>
<sequence>MKKHLRNINWFNIVEIFVSSFLVLVVGDLLGLVTLPEISKEYSYWYTFMSYFSVISTWIAVLAVIYYFPSHRFIKSSIWKNKQGNTVSFLLWGLLVGFLLNLFSALLAFLHGDIHLTFEKFELLPLLGLLLAVFIQSSAEEVFCRGLIYQRLLKANVSPLVAIVLNSLFFAALHLLNDGISPLAFYDLLVTGIFFSLIVYYFDSLWMAMGIHASWNFTQSILLGLPNSGQSFPYSVFQLDPSKVHDSLAYNVAFGLEGTILSSLVMTICCLAIYIWKKDDKAPLWY</sequence>
<keyword evidence="5" id="KW-1185">Reference proteome</keyword>
<feature type="transmembrane region" description="Helical" evidence="2">
    <location>
        <begin position="89"/>
        <end position="111"/>
    </location>
</feature>
<dbReference type="RefSeq" id="WP_054279304.1">
    <property type="nucleotide sequence ID" value="NZ_LHQM01000081.1"/>
</dbReference>
<feature type="transmembrane region" description="Helical" evidence="2">
    <location>
        <begin position="123"/>
        <end position="143"/>
    </location>
</feature>
<keyword evidence="2" id="KW-0812">Transmembrane</keyword>
<evidence type="ECO:0000313" key="5">
    <source>
        <dbReference type="Proteomes" id="UP000049578"/>
    </source>
</evidence>
<keyword evidence="4" id="KW-0645">Protease</keyword>
<evidence type="ECO:0000256" key="1">
    <source>
        <dbReference type="ARBA" id="ARBA00009067"/>
    </source>
</evidence>
<keyword evidence="4" id="KW-0378">Hydrolase</keyword>
<dbReference type="GO" id="GO:0080120">
    <property type="term" value="P:CAAX-box protein maturation"/>
    <property type="evidence" value="ECO:0007669"/>
    <property type="project" value="UniProtKB-ARBA"/>
</dbReference>
<feature type="transmembrane region" description="Helical" evidence="2">
    <location>
        <begin position="45"/>
        <end position="68"/>
    </location>
</feature>
<evidence type="ECO:0000259" key="3">
    <source>
        <dbReference type="Pfam" id="PF02517"/>
    </source>
</evidence>
<name>A0A0P6S0Y9_9STRE</name>